<dbReference type="PANTHER" id="PTHR45642:SF141">
    <property type="entry name" value="SECRETED EFFECTOR PROTEIN SSEJ"/>
    <property type="match status" value="1"/>
</dbReference>
<dbReference type="SMART" id="SM00869">
    <property type="entry name" value="Autotransporter"/>
    <property type="match status" value="1"/>
</dbReference>
<dbReference type="GO" id="GO:0016788">
    <property type="term" value="F:hydrolase activity, acting on ester bonds"/>
    <property type="evidence" value="ECO:0007669"/>
    <property type="project" value="InterPro"/>
</dbReference>
<dbReference type="Pfam" id="PF00657">
    <property type="entry name" value="Lipase_GDSL"/>
    <property type="match status" value="1"/>
</dbReference>
<dbReference type="EMBL" id="JACHHQ010000004">
    <property type="protein sequence ID" value="MBB5200421.1"/>
    <property type="molecule type" value="Genomic_DNA"/>
</dbReference>
<protein>
    <submittedName>
        <fullName evidence="5">Outer membrane lipase/esterase</fullName>
    </submittedName>
</protein>
<dbReference type="AlphaFoldDB" id="A0A840RV06"/>
<dbReference type="Proteomes" id="UP000571084">
    <property type="component" value="Unassembled WGS sequence"/>
</dbReference>
<comment type="similarity">
    <text evidence="1">Belongs to the 'GDSL' lipolytic enzyme family.</text>
</comment>
<name>A0A840RV06_9BURK</name>
<evidence type="ECO:0000313" key="6">
    <source>
        <dbReference type="Proteomes" id="UP000571084"/>
    </source>
</evidence>
<dbReference type="Gene3D" id="3.40.50.1110">
    <property type="entry name" value="SGNH hydrolase"/>
    <property type="match status" value="1"/>
</dbReference>
<dbReference type="InterPro" id="IPR005546">
    <property type="entry name" value="Autotransporte_beta"/>
</dbReference>
<evidence type="ECO:0000256" key="1">
    <source>
        <dbReference type="ARBA" id="ARBA00008668"/>
    </source>
</evidence>
<dbReference type="PANTHER" id="PTHR45642">
    <property type="entry name" value="GDSL ESTERASE/LIPASE EXL3"/>
    <property type="match status" value="1"/>
</dbReference>
<comment type="caution">
    <text evidence="5">The sequence shown here is derived from an EMBL/GenBank/DDBJ whole genome shotgun (WGS) entry which is preliminary data.</text>
</comment>
<evidence type="ECO:0000259" key="4">
    <source>
        <dbReference type="PROSITE" id="PS51208"/>
    </source>
</evidence>
<evidence type="ECO:0000256" key="2">
    <source>
        <dbReference type="ARBA" id="ARBA00022729"/>
    </source>
</evidence>
<proteinExistence type="inferred from homology"/>
<feature type="active site" evidence="3">
    <location>
        <position position="324"/>
    </location>
</feature>
<accession>A0A840RV06</accession>
<feature type="domain" description="Autotransporter" evidence="4">
    <location>
        <begin position="383"/>
        <end position="659"/>
    </location>
</feature>
<dbReference type="Gene3D" id="2.40.128.130">
    <property type="entry name" value="Autotransporter beta-domain"/>
    <property type="match status" value="1"/>
</dbReference>
<dbReference type="SUPFAM" id="SSF103515">
    <property type="entry name" value="Autotransporter"/>
    <property type="match status" value="1"/>
</dbReference>
<dbReference type="SUPFAM" id="SSF52266">
    <property type="entry name" value="SGNH hydrolase"/>
    <property type="match status" value="1"/>
</dbReference>
<sequence length="659" mass="69639">MALLPFARSRTASFFSSLFTPRLDLQARKALWTISTVSASIGMTLCMTPVASASNFSQMVFFGDSLMDSGFYTGVGQQPSFTTNPDLIWTQLLARKNGLTADPAYVLTPNGVVPLNGTNYAIGGALTSQQSLDPASGFLTPSVTDQVNNYLSSRPKADKNALYSVWAGSNDVFAYTTLNQAGLGDPDPAVQAATAQTIVGLVAGEAVNVAGLVGTLQRAGAGKVLVLNLPDIGNTPLAAQLGLQQLWTASAYTFNQTLNQSLNQLGGNIIALDVFSLLDEVIRNPALYGFKNVTLAACTTPDSGTCTAATLVEPNANMTYLFADSLHPGGAAQAILAQYAQSVLLAPTQISLLASAPLVATQAQTLAIDNRLRLFGSAPVNVGKPEAYAVVGNTQRNYGKTDNMQGLDGSATSATVGIDYAINQQWMIGTAFGYGQNKSNFGSNTGSFKLDQAMISGYTQYRDGAWAVSAIGLAGLLQYNNVTRSLMLGQALRKEKGTTAGDQLLLRLGGQYDFAFGAAVLSPIANLTWQQIKVEAYDERGNDSTAMHFDAQTRISLVSSVGLQLTANQTMWGFPIQPFAKLAWDRELKNTPNEVRAHVIGMGGSFGMPGYQGAANTTHLDLGANIKLASDTTAFVNYSGQFASGNRANTFQLGVAKLF</sequence>
<dbReference type="InterPro" id="IPR001087">
    <property type="entry name" value="GDSL"/>
</dbReference>
<dbReference type="InterPro" id="IPR036514">
    <property type="entry name" value="SGNH_hydro_sf"/>
</dbReference>
<evidence type="ECO:0000256" key="3">
    <source>
        <dbReference type="PIRSR" id="PIRSR037375-1"/>
    </source>
</evidence>
<dbReference type="InterPro" id="IPR036709">
    <property type="entry name" value="Autotransporte_beta_dom_sf"/>
</dbReference>
<feature type="active site" description="Nucleophile" evidence="3">
    <location>
        <position position="65"/>
    </location>
</feature>
<dbReference type="Pfam" id="PF03797">
    <property type="entry name" value="Autotransporter"/>
    <property type="match status" value="1"/>
</dbReference>
<reference evidence="5 6" key="1">
    <citation type="submission" date="2020-08" db="EMBL/GenBank/DDBJ databases">
        <title>Genomic Encyclopedia of Type Strains, Phase IV (KMG-IV): sequencing the most valuable type-strain genomes for metagenomic binning, comparative biology and taxonomic classification.</title>
        <authorList>
            <person name="Goeker M."/>
        </authorList>
    </citation>
    <scope>NUCLEOTIDE SEQUENCE [LARGE SCALE GENOMIC DNA]</scope>
    <source>
        <strain evidence="5 6">DSM 23240</strain>
    </source>
</reference>
<keyword evidence="6" id="KW-1185">Reference proteome</keyword>
<dbReference type="InterPro" id="IPR050592">
    <property type="entry name" value="GDSL_lipolytic_enzyme"/>
</dbReference>
<dbReference type="PROSITE" id="PS51208">
    <property type="entry name" value="AUTOTRANSPORTER"/>
    <property type="match status" value="1"/>
</dbReference>
<feature type="active site" evidence="3">
    <location>
        <position position="327"/>
    </location>
</feature>
<keyword evidence="2" id="KW-0732">Signal</keyword>
<evidence type="ECO:0000313" key="5">
    <source>
        <dbReference type="EMBL" id="MBB5200421.1"/>
    </source>
</evidence>
<organism evidence="5 6">
    <name type="scientific">Glaciimonas immobilis</name>
    <dbReference type="NCBI Taxonomy" id="728004"/>
    <lineage>
        <taxon>Bacteria</taxon>
        <taxon>Pseudomonadati</taxon>
        <taxon>Pseudomonadota</taxon>
        <taxon>Betaproteobacteria</taxon>
        <taxon>Burkholderiales</taxon>
        <taxon>Oxalobacteraceae</taxon>
        <taxon>Glaciimonas</taxon>
    </lineage>
</organism>
<dbReference type="CDD" id="cd01847">
    <property type="entry name" value="Triacylglycerol_lipase_like"/>
    <property type="match status" value="1"/>
</dbReference>
<dbReference type="PIRSF" id="PIRSF037375">
    <property type="entry name" value="Autotrns_EstA"/>
    <property type="match status" value="1"/>
</dbReference>
<dbReference type="InterPro" id="IPR017186">
    <property type="entry name" value="Lipase_autotranspt_EstA"/>
</dbReference>
<dbReference type="RefSeq" id="WP_168051781.1">
    <property type="nucleotide sequence ID" value="NZ_JAAOZT010000001.1"/>
</dbReference>
<gene>
    <name evidence="5" type="ORF">HNR39_002256</name>
</gene>